<dbReference type="GO" id="GO:0005886">
    <property type="term" value="C:plasma membrane"/>
    <property type="evidence" value="ECO:0007669"/>
    <property type="project" value="TreeGrafter"/>
</dbReference>
<feature type="transmembrane region" description="Helical" evidence="6">
    <location>
        <begin position="236"/>
        <end position="257"/>
    </location>
</feature>
<evidence type="ECO:0000256" key="2">
    <source>
        <dbReference type="ARBA" id="ARBA00022692"/>
    </source>
</evidence>
<feature type="transmembrane region" description="Helical" evidence="6">
    <location>
        <begin position="99"/>
        <end position="118"/>
    </location>
</feature>
<feature type="transmembrane region" description="Helical" evidence="6">
    <location>
        <begin position="305"/>
        <end position="322"/>
    </location>
</feature>
<feature type="transmembrane region" description="Helical" evidence="6">
    <location>
        <begin position="157"/>
        <end position="181"/>
    </location>
</feature>
<feature type="transmembrane region" description="Helical" evidence="6">
    <location>
        <begin position="124"/>
        <end position="145"/>
    </location>
</feature>
<proteinExistence type="predicted"/>
<sequence length="442" mass="47897">MCTAIRFNSRRGETMTTGNIGPDEAIGPGKWRVLWAAFMSYCMDAMDFMLLAVALPTMIRELHLSMTEAGLLGTAGLLGVGFSAWLLGWCSDNYGRKNAMIVSVLVFGIMTAAISVARDWTDMMVLRFIAGLGLGGLWGVAAAYINETWPRAQRGRAAAFVLSSWPIGFGIAAMLAAAVIPVHGWRVLFLFGFAAIPLAFFIWRYVPESEVWLAGKHAADQTNERVRLREIFAPHLLRQTVVGTVSASCALVAYWGVNTWLPSFLTRERGLSPQEMAHYVVMLNVGMFIGYQLFGYLADRIGRKLSLILCFLGGAITLPLYVQCEDRVLLFWAGPVIALFFSYAGVFGSLFAELYPPRIKSLGAGFCFNVGRGISAFAPFLLGSIATHYSLGTGIALCGISFATAGVAVWLLPASGMSDSGSTTRRGYSGAPDASSYLRTSK</sequence>
<keyword evidence="3 6" id="KW-1133">Transmembrane helix</keyword>
<feature type="transmembrane region" description="Helical" evidence="6">
    <location>
        <begin position="328"/>
        <end position="352"/>
    </location>
</feature>
<feature type="transmembrane region" description="Helical" evidence="6">
    <location>
        <begin position="277"/>
        <end position="298"/>
    </location>
</feature>
<dbReference type="InterPro" id="IPR005829">
    <property type="entry name" value="Sugar_transporter_CS"/>
</dbReference>
<evidence type="ECO:0000256" key="4">
    <source>
        <dbReference type="ARBA" id="ARBA00023136"/>
    </source>
</evidence>
<dbReference type="Pfam" id="PF07690">
    <property type="entry name" value="MFS_1"/>
    <property type="match status" value="1"/>
</dbReference>
<dbReference type="GO" id="GO:0046943">
    <property type="term" value="F:carboxylic acid transmembrane transporter activity"/>
    <property type="evidence" value="ECO:0007669"/>
    <property type="project" value="TreeGrafter"/>
</dbReference>
<dbReference type="PROSITE" id="PS00216">
    <property type="entry name" value="SUGAR_TRANSPORT_1"/>
    <property type="match status" value="1"/>
</dbReference>
<evidence type="ECO:0000256" key="5">
    <source>
        <dbReference type="SAM" id="MobiDB-lite"/>
    </source>
</evidence>
<organism evidence="8 9">
    <name type="scientific">Pararobbsia silviterrae</name>
    <dbReference type="NCBI Taxonomy" id="1792498"/>
    <lineage>
        <taxon>Bacteria</taxon>
        <taxon>Pseudomonadati</taxon>
        <taxon>Pseudomonadota</taxon>
        <taxon>Betaproteobacteria</taxon>
        <taxon>Burkholderiales</taxon>
        <taxon>Burkholderiaceae</taxon>
        <taxon>Pararobbsia</taxon>
    </lineage>
</organism>
<feature type="transmembrane region" description="Helical" evidence="6">
    <location>
        <begin position="391"/>
        <end position="412"/>
    </location>
</feature>
<dbReference type="EMBL" id="RBZU01000001">
    <property type="protein sequence ID" value="RKP58424.1"/>
    <property type="molecule type" value="Genomic_DNA"/>
</dbReference>
<keyword evidence="9" id="KW-1185">Reference proteome</keyword>
<comment type="caution">
    <text evidence="8">The sequence shown here is derived from an EMBL/GenBank/DDBJ whole genome shotgun (WGS) entry which is preliminary data.</text>
</comment>
<evidence type="ECO:0000313" key="8">
    <source>
        <dbReference type="EMBL" id="RKP58424.1"/>
    </source>
</evidence>
<feature type="domain" description="Major facilitator superfamily (MFS) profile" evidence="7">
    <location>
        <begin position="33"/>
        <end position="416"/>
    </location>
</feature>
<feature type="transmembrane region" description="Helical" evidence="6">
    <location>
        <begin position="69"/>
        <end position="87"/>
    </location>
</feature>
<feature type="transmembrane region" description="Helical" evidence="6">
    <location>
        <begin position="364"/>
        <end position="385"/>
    </location>
</feature>
<feature type="transmembrane region" description="Helical" evidence="6">
    <location>
        <begin position="33"/>
        <end position="57"/>
    </location>
</feature>
<dbReference type="Proteomes" id="UP000270342">
    <property type="component" value="Unassembled WGS sequence"/>
</dbReference>
<reference evidence="8 9" key="1">
    <citation type="submission" date="2018-10" db="EMBL/GenBank/DDBJ databases">
        <title>Robbsia sp. DHC34, isolated from soil.</title>
        <authorList>
            <person name="Gao Z.-H."/>
            <person name="Qiu L.-H."/>
        </authorList>
    </citation>
    <scope>NUCLEOTIDE SEQUENCE [LARGE SCALE GENOMIC DNA]</scope>
    <source>
        <strain evidence="8 9">DHC34</strain>
    </source>
</reference>
<evidence type="ECO:0000256" key="3">
    <source>
        <dbReference type="ARBA" id="ARBA00022989"/>
    </source>
</evidence>
<comment type="subcellular location">
    <subcellularLocation>
        <location evidence="1">Membrane</location>
        <topology evidence="1">Multi-pass membrane protein</topology>
    </subcellularLocation>
</comment>
<feature type="transmembrane region" description="Helical" evidence="6">
    <location>
        <begin position="187"/>
        <end position="206"/>
    </location>
</feature>
<keyword evidence="2 6" id="KW-0812">Transmembrane</keyword>
<dbReference type="PANTHER" id="PTHR23508:SF10">
    <property type="entry name" value="CARBOXYLIC ACID TRANSPORTER PROTEIN HOMOLOG"/>
    <property type="match status" value="1"/>
</dbReference>
<dbReference type="InterPro" id="IPR036259">
    <property type="entry name" value="MFS_trans_sf"/>
</dbReference>
<evidence type="ECO:0000259" key="7">
    <source>
        <dbReference type="PROSITE" id="PS50850"/>
    </source>
</evidence>
<protein>
    <submittedName>
        <fullName evidence="8">MFS transporter</fullName>
    </submittedName>
</protein>
<dbReference type="AlphaFoldDB" id="A0A494Y709"/>
<evidence type="ECO:0000313" key="9">
    <source>
        <dbReference type="Proteomes" id="UP000270342"/>
    </source>
</evidence>
<accession>A0A494Y709</accession>
<dbReference type="PANTHER" id="PTHR23508">
    <property type="entry name" value="CARBOXYLIC ACID TRANSPORTER PROTEIN HOMOLOG"/>
    <property type="match status" value="1"/>
</dbReference>
<evidence type="ECO:0000256" key="6">
    <source>
        <dbReference type="SAM" id="Phobius"/>
    </source>
</evidence>
<name>A0A494Y709_9BURK</name>
<dbReference type="PROSITE" id="PS50850">
    <property type="entry name" value="MFS"/>
    <property type="match status" value="1"/>
</dbReference>
<keyword evidence="4 6" id="KW-0472">Membrane</keyword>
<gene>
    <name evidence="8" type="ORF">D7S86_00180</name>
</gene>
<feature type="region of interest" description="Disordered" evidence="5">
    <location>
        <begin position="418"/>
        <end position="442"/>
    </location>
</feature>
<dbReference type="Gene3D" id="1.20.1250.20">
    <property type="entry name" value="MFS general substrate transporter like domains"/>
    <property type="match status" value="1"/>
</dbReference>
<dbReference type="InterPro" id="IPR020846">
    <property type="entry name" value="MFS_dom"/>
</dbReference>
<dbReference type="InterPro" id="IPR011701">
    <property type="entry name" value="MFS"/>
</dbReference>
<dbReference type="SUPFAM" id="SSF103473">
    <property type="entry name" value="MFS general substrate transporter"/>
    <property type="match status" value="1"/>
</dbReference>
<dbReference type="PROSITE" id="PS00217">
    <property type="entry name" value="SUGAR_TRANSPORT_2"/>
    <property type="match status" value="1"/>
</dbReference>
<evidence type="ECO:0000256" key="1">
    <source>
        <dbReference type="ARBA" id="ARBA00004141"/>
    </source>
</evidence>